<dbReference type="InterPro" id="IPR046357">
    <property type="entry name" value="PPIase_dom_sf"/>
</dbReference>
<keyword evidence="8" id="KW-1185">Reference proteome</keyword>
<dbReference type="GO" id="GO:0003755">
    <property type="term" value="F:peptidyl-prolyl cis-trans isomerase activity"/>
    <property type="evidence" value="ECO:0007669"/>
    <property type="project" value="UniProtKB-EC"/>
</dbReference>
<keyword evidence="3" id="KW-0697">Rotamase</keyword>
<proteinExistence type="predicted"/>
<sequence length="94" mass="10803">MSKEVRASHILVENEQHATQIKREMEKDEGTFEEMAKEHSDCPSSKKGGDLGFFGRGKMAKPFEKKAFSMDVDEISEPVETQFGWHLIKKTDER</sequence>
<evidence type="ECO:0000313" key="7">
    <source>
        <dbReference type="EMBL" id="WEL19914.1"/>
    </source>
</evidence>
<feature type="compositionally biased region" description="Basic and acidic residues" evidence="5">
    <location>
        <begin position="26"/>
        <end position="41"/>
    </location>
</feature>
<dbReference type="Proteomes" id="UP001218034">
    <property type="component" value="Chromosome"/>
</dbReference>
<dbReference type="InterPro" id="IPR000297">
    <property type="entry name" value="PPIase_PpiC"/>
</dbReference>
<dbReference type="InterPro" id="IPR051370">
    <property type="entry name" value="PPIase_Pin1"/>
</dbReference>
<evidence type="ECO:0000259" key="6">
    <source>
        <dbReference type="PROSITE" id="PS50198"/>
    </source>
</evidence>
<dbReference type="Pfam" id="PF00639">
    <property type="entry name" value="Rotamase"/>
    <property type="match status" value="1"/>
</dbReference>
<evidence type="ECO:0000256" key="4">
    <source>
        <dbReference type="ARBA" id="ARBA00023235"/>
    </source>
</evidence>
<evidence type="ECO:0000256" key="1">
    <source>
        <dbReference type="ARBA" id="ARBA00000971"/>
    </source>
</evidence>
<evidence type="ECO:0000256" key="5">
    <source>
        <dbReference type="SAM" id="MobiDB-lite"/>
    </source>
</evidence>
<feature type="domain" description="PpiC" evidence="6">
    <location>
        <begin position="2"/>
        <end position="92"/>
    </location>
</feature>
<accession>A0ABY8CJV0</accession>
<protein>
    <recommendedName>
        <fullName evidence="2">peptidylprolyl isomerase</fullName>
        <ecNumber evidence="2">5.2.1.8</ecNumber>
    </recommendedName>
</protein>
<name>A0ABY8CJV0_9ARCH</name>
<organism evidence="7 8">
    <name type="scientific">Candidatus Nanohalococcus occultus</name>
    <dbReference type="NCBI Taxonomy" id="2978047"/>
    <lineage>
        <taxon>Archaea</taxon>
        <taxon>Candidatus Nanohalarchaeota</taxon>
        <taxon>Candidatus Nanohalarchaeota incertae sedis</taxon>
        <taxon>Candidatus Nanohalococcus</taxon>
    </lineage>
</organism>
<evidence type="ECO:0000256" key="2">
    <source>
        <dbReference type="ARBA" id="ARBA00013194"/>
    </source>
</evidence>
<reference evidence="7 8" key="1">
    <citation type="submission" date="2022-09" db="EMBL/GenBank/DDBJ databases">
        <title>Xylan utilization by haloarchaea-nanohaloarchaea associations.</title>
        <authorList>
            <person name="Yakimov M."/>
        </authorList>
    </citation>
    <scope>NUCLEOTIDE SEQUENCE [LARGE SCALE GENOMIC DNA]</scope>
    <source>
        <strain evidence="7 8">SVXNc</strain>
    </source>
</reference>
<feature type="region of interest" description="Disordered" evidence="5">
    <location>
        <begin position="26"/>
        <end position="50"/>
    </location>
</feature>
<comment type="catalytic activity">
    <reaction evidence="1">
        <text>[protein]-peptidylproline (omega=180) = [protein]-peptidylproline (omega=0)</text>
        <dbReference type="Rhea" id="RHEA:16237"/>
        <dbReference type="Rhea" id="RHEA-COMP:10747"/>
        <dbReference type="Rhea" id="RHEA-COMP:10748"/>
        <dbReference type="ChEBI" id="CHEBI:83833"/>
        <dbReference type="ChEBI" id="CHEBI:83834"/>
        <dbReference type="EC" id="5.2.1.8"/>
    </reaction>
</comment>
<evidence type="ECO:0000256" key="3">
    <source>
        <dbReference type="ARBA" id="ARBA00023110"/>
    </source>
</evidence>
<dbReference type="PROSITE" id="PS50198">
    <property type="entry name" value="PPIC_PPIASE_2"/>
    <property type="match status" value="1"/>
</dbReference>
<keyword evidence="4" id="KW-0413">Isomerase</keyword>
<dbReference type="EC" id="5.2.1.8" evidence="2"/>
<evidence type="ECO:0000313" key="8">
    <source>
        <dbReference type="Proteomes" id="UP001218034"/>
    </source>
</evidence>
<dbReference type="Gene3D" id="3.10.50.40">
    <property type="match status" value="1"/>
</dbReference>
<dbReference type="SUPFAM" id="SSF54534">
    <property type="entry name" value="FKBP-like"/>
    <property type="match status" value="1"/>
</dbReference>
<dbReference type="PANTHER" id="PTHR10657:SF4">
    <property type="entry name" value="PEPTIDYL-PROLYL CIS-TRANS ISOMERASE-RELATED"/>
    <property type="match status" value="1"/>
</dbReference>
<dbReference type="EMBL" id="CP104395">
    <property type="protein sequence ID" value="WEL19914.1"/>
    <property type="molecule type" value="Genomic_DNA"/>
</dbReference>
<dbReference type="PANTHER" id="PTHR10657">
    <property type="entry name" value="PEPTIDYL-PROLYL CIS-TRANS ISOMERASE"/>
    <property type="match status" value="1"/>
</dbReference>
<gene>
    <name evidence="7" type="primary">surA</name>
    <name evidence="7" type="ORF">SVXNc_0910</name>
</gene>